<dbReference type="CDD" id="cd00198">
    <property type="entry name" value="vWFA"/>
    <property type="match status" value="1"/>
</dbReference>
<gene>
    <name evidence="2" type="ORF">Cch01nite_13740</name>
</gene>
<dbReference type="Proteomes" id="UP000632740">
    <property type="component" value="Unassembled WGS sequence"/>
</dbReference>
<evidence type="ECO:0000259" key="1">
    <source>
        <dbReference type="Pfam" id="PF13519"/>
    </source>
</evidence>
<feature type="domain" description="VWFA" evidence="1">
    <location>
        <begin position="75"/>
        <end position="178"/>
    </location>
</feature>
<dbReference type="EMBL" id="BONK01000004">
    <property type="protein sequence ID" value="GIG20650.1"/>
    <property type="molecule type" value="Genomic_DNA"/>
</dbReference>
<protein>
    <recommendedName>
        <fullName evidence="1">VWFA domain-containing protein</fullName>
    </recommendedName>
</protein>
<dbReference type="Gene3D" id="3.40.50.410">
    <property type="entry name" value="von Willebrand factor, type A domain"/>
    <property type="match status" value="1"/>
</dbReference>
<dbReference type="InterPro" id="IPR002035">
    <property type="entry name" value="VWF_A"/>
</dbReference>
<dbReference type="AlphaFoldDB" id="A0A919P0Y5"/>
<name>A0A919P0Y5_9CELL</name>
<comment type="caution">
    <text evidence="2">The sequence shown here is derived from an EMBL/GenBank/DDBJ whole genome shotgun (WGS) entry which is preliminary data.</text>
</comment>
<evidence type="ECO:0000313" key="3">
    <source>
        <dbReference type="Proteomes" id="UP000632740"/>
    </source>
</evidence>
<accession>A0A919P0Y5</accession>
<keyword evidence="3" id="KW-1185">Reference proteome</keyword>
<organism evidence="2 3">
    <name type="scientific">Cellulomonas chitinilytica</name>
    <dbReference type="NCBI Taxonomy" id="398759"/>
    <lineage>
        <taxon>Bacteria</taxon>
        <taxon>Bacillati</taxon>
        <taxon>Actinomycetota</taxon>
        <taxon>Actinomycetes</taxon>
        <taxon>Micrococcales</taxon>
        <taxon>Cellulomonadaceae</taxon>
        <taxon>Cellulomonas</taxon>
    </lineage>
</organism>
<dbReference type="SUPFAM" id="SSF53300">
    <property type="entry name" value="vWA-like"/>
    <property type="match status" value="1"/>
</dbReference>
<reference evidence="2" key="1">
    <citation type="submission" date="2021-01" db="EMBL/GenBank/DDBJ databases">
        <title>Whole genome shotgun sequence of Cellulomonas chitinilytica NBRC 110799.</title>
        <authorList>
            <person name="Komaki H."/>
            <person name="Tamura T."/>
        </authorList>
    </citation>
    <scope>NUCLEOTIDE SEQUENCE</scope>
    <source>
        <strain evidence="2">NBRC 110799</strain>
    </source>
</reference>
<dbReference type="InterPro" id="IPR036465">
    <property type="entry name" value="vWFA_dom_sf"/>
</dbReference>
<dbReference type="Pfam" id="PF13519">
    <property type="entry name" value="VWA_2"/>
    <property type="match status" value="1"/>
</dbReference>
<proteinExistence type="predicted"/>
<evidence type="ECO:0000313" key="2">
    <source>
        <dbReference type="EMBL" id="GIG20650.1"/>
    </source>
</evidence>
<sequence length="254" mass="26544">MPRVTGLLEPNEARIGDLREPARLRRTRRVPLWAPLLVVALLAGGGRAAWEVIHRPERITDVALSGARSPVPLDVVLLLDESGSFAAYESVRAEAITQLTDWAPANLRADDTLTVVAFTDEAVVRMPTTTVGELAARGAPLSAARAPGAGTSILPALRTALGNVADTGHPRTVIAITDTMVGDADPDAAAEAAARLDAITMTTITPSGVAVTPGWRDAFPWAHHVDADADSAGSTSLAIAEALAHATGQRVVRR</sequence>